<dbReference type="InterPro" id="IPR001646">
    <property type="entry name" value="5peptide_repeat"/>
</dbReference>
<reference evidence="2" key="1">
    <citation type="submission" date="2014-05" db="EMBL/GenBank/DDBJ databases">
        <authorList>
            <person name="Chronopoulou M."/>
        </authorList>
    </citation>
    <scope>NUCLEOTIDE SEQUENCE</scope>
    <source>
        <tissue evidence="2">Whole organism</tissue>
    </source>
</reference>
<dbReference type="PANTHER" id="PTHR14136">
    <property type="entry name" value="BTB_POZ DOMAIN-CONTAINING PROTEIN KCTD9"/>
    <property type="match status" value="1"/>
</dbReference>
<dbReference type="InterPro" id="IPR051082">
    <property type="entry name" value="Pentapeptide-BTB/POZ_domain"/>
</dbReference>
<feature type="domain" description="BTB" evidence="1">
    <location>
        <begin position="90"/>
        <end position="164"/>
    </location>
</feature>
<dbReference type="PROSITE" id="PS50097">
    <property type="entry name" value="BTB"/>
    <property type="match status" value="1"/>
</dbReference>
<proteinExistence type="predicted"/>
<dbReference type="EMBL" id="HACA01008357">
    <property type="protein sequence ID" value="CDW25718.1"/>
    <property type="molecule type" value="Transcribed_RNA"/>
</dbReference>
<dbReference type="Gene3D" id="3.30.710.10">
    <property type="entry name" value="Potassium Channel Kv1.1, Chain A"/>
    <property type="match status" value="1"/>
</dbReference>
<organism evidence="2">
    <name type="scientific">Lepeophtheirus salmonis</name>
    <name type="common">Salmon louse</name>
    <name type="synonym">Caligus salmonis</name>
    <dbReference type="NCBI Taxonomy" id="72036"/>
    <lineage>
        <taxon>Eukaryota</taxon>
        <taxon>Metazoa</taxon>
        <taxon>Ecdysozoa</taxon>
        <taxon>Arthropoda</taxon>
        <taxon>Crustacea</taxon>
        <taxon>Multicrustacea</taxon>
        <taxon>Hexanauplia</taxon>
        <taxon>Copepoda</taxon>
        <taxon>Siphonostomatoida</taxon>
        <taxon>Caligidae</taxon>
        <taxon>Lepeophtheirus</taxon>
    </lineage>
</organism>
<dbReference type="SUPFAM" id="SSF141571">
    <property type="entry name" value="Pentapeptide repeat-like"/>
    <property type="match status" value="1"/>
</dbReference>
<accession>A0A0K2TI46</accession>
<protein>
    <recommendedName>
        <fullName evidence="1">BTB domain-containing protein</fullName>
    </recommendedName>
</protein>
<dbReference type="Pfam" id="PF02214">
    <property type="entry name" value="BTB_2"/>
    <property type="match status" value="1"/>
</dbReference>
<dbReference type="SMART" id="SM00225">
    <property type="entry name" value="BTB"/>
    <property type="match status" value="1"/>
</dbReference>
<name>A0A0K2TI46_LEPSM</name>
<dbReference type="PANTHER" id="PTHR14136:SF17">
    <property type="entry name" value="BTB_POZ DOMAIN-CONTAINING PROTEIN KCTD9"/>
    <property type="match status" value="1"/>
</dbReference>
<dbReference type="InterPro" id="IPR000210">
    <property type="entry name" value="BTB/POZ_dom"/>
</dbReference>
<sequence>MNTTTAGYTPPRRRIKVSHKLRCSLGKAFTIPHDESMESLLSRLQKDIFSELPPILRLRTEDLAEVIDIAFIRDGDQLVIECEGDRLYEEWITLNVGGTLMTTTRSSLTKTSPESVLARMFAEQNNSLAPSLRDKNNAYLLDRTPRYFEALLHYLRSGSLVLDPGVNPLGVYEEAKYFGVKEIISELESRVEESLCRDTAPLSRREVIDAIISTSNIEKLRFQGVNISGADLSKLDLSNINFKHANLSNCQMTGTNLSRCNLERANLSNATMDNAQLVAVKMACADLEGASIRGGKFEDPEGTAANMEGLLSSKPFYLIHC</sequence>
<dbReference type="AlphaFoldDB" id="A0A0K2TI46"/>
<evidence type="ECO:0000259" key="1">
    <source>
        <dbReference type="PROSITE" id="PS50097"/>
    </source>
</evidence>
<dbReference type="GO" id="GO:0051260">
    <property type="term" value="P:protein homooligomerization"/>
    <property type="evidence" value="ECO:0007669"/>
    <property type="project" value="InterPro"/>
</dbReference>
<dbReference type="InterPro" id="IPR003131">
    <property type="entry name" value="T1-type_BTB"/>
</dbReference>
<dbReference type="OrthoDB" id="9989223at2759"/>
<dbReference type="InterPro" id="IPR011333">
    <property type="entry name" value="SKP1/BTB/POZ_sf"/>
</dbReference>
<dbReference type="SUPFAM" id="SSF54695">
    <property type="entry name" value="POZ domain"/>
    <property type="match status" value="1"/>
</dbReference>
<dbReference type="Pfam" id="PF00805">
    <property type="entry name" value="Pentapeptide"/>
    <property type="match status" value="2"/>
</dbReference>
<evidence type="ECO:0000313" key="2">
    <source>
        <dbReference type="EMBL" id="CDW25718.1"/>
    </source>
</evidence>
<dbReference type="Gene3D" id="2.160.20.80">
    <property type="entry name" value="E3 ubiquitin-protein ligase SopA"/>
    <property type="match status" value="1"/>
</dbReference>